<dbReference type="InterPro" id="IPR046335">
    <property type="entry name" value="LacI/GalR-like_sensor"/>
</dbReference>
<dbReference type="RefSeq" id="WP_053545249.1">
    <property type="nucleotide sequence ID" value="NZ_CP009220.1"/>
</dbReference>
<evidence type="ECO:0000313" key="5">
    <source>
        <dbReference type="EMBL" id="ALC06293.1"/>
    </source>
</evidence>
<dbReference type="PATRIC" id="fig|931089.4.peg.1923"/>
<sequence length="339" mass="36259">MAAKRPTMADIAHAAGVSTALVSIVFRNAPGASESTRAHVKKVADELGYIPDRRAQKLRQHRSGLIGVAFELQQAFHGDVVEKLYPAAARAGFDLQLSAVSRQRSEKDAVEALIRERCEAIILLGSRLTSAQLEELSTHVPVHVIARDSGSSKVGSVRVDDGMGARLALDHLLELGHQKIIYIDGGDAPGTAERSQVFHEHMSEFSGSVQILPGGSTEADGARVAAEIVDAWPEDLQEATTAIIAFNDRVAIGVLDILWQRGLAVPDDISVIGFDNSRLARLEHISLSTIAQDAETLANRAMEATVKQINSQTASATIIAPELIARRTTGPAPGQAPKR</sequence>
<reference evidence="5 6" key="1">
    <citation type="submission" date="2014-08" db="EMBL/GenBank/DDBJ databases">
        <title>Complete genome sequence of Corynebacterium deserti GIMN1.010 (=DSM 45689), isolated from desert sand in western China.</title>
        <authorList>
            <person name="Ruckert C."/>
            <person name="Albersmeier A."/>
            <person name="Kalinowski J."/>
        </authorList>
    </citation>
    <scope>NUCLEOTIDE SEQUENCE [LARGE SCALE GENOMIC DNA]</scope>
    <source>
        <strain evidence="5 6">GIMN1.010</strain>
    </source>
</reference>
<keyword evidence="3" id="KW-0804">Transcription</keyword>
<name>A0A0M3Q9X1_9CORY</name>
<keyword evidence="6" id="KW-1185">Reference proteome</keyword>
<dbReference type="KEGG" id="cdx:CDES_09525"/>
<dbReference type="SUPFAM" id="SSF53822">
    <property type="entry name" value="Periplasmic binding protein-like I"/>
    <property type="match status" value="1"/>
</dbReference>
<dbReference type="Pfam" id="PF00356">
    <property type="entry name" value="LacI"/>
    <property type="match status" value="1"/>
</dbReference>
<dbReference type="CDD" id="cd06267">
    <property type="entry name" value="PBP1_LacI_sugar_binding-like"/>
    <property type="match status" value="1"/>
</dbReference>
<dbReference type="InterPro" id="IPR028082">
    <property type="entry name" value="Peripla_BP_I"/>
</dbReference>
<dbReference type="GO" id="GO:0003700">
    <property type="term" value="F:DNA-binding transcription factor activity"/>
    <property type="evidence" value="ECO:0007669"/>
    <property type="project" value="TreeGrafter"/>
</dbReference>
<dbReference type="GO" id="GO:0000976">
    <property type="term" value="F:transcription cis-regulatory region binding"/>
    <property type="evidence" value="ECO:0007669"/>
    <property type="project" value="TreeGrafter"/>
</dbReference>
<dbReference type="InterPro" id="IPR000843">
    <property type="entry name" value="HTH_LacI"/>
</dbReference>
<dbReference type="PANTHER" id="PTHR30146:SF153">
    <property type="entry name" value="LACTOSE OPERON REPRESSOR"/>
    <property type="match status" value="1"/>
</dbReference>
<dbReference type="PANTHER" id="PTHR30146">
    <property type="entry name" value="LACI-RELATED TRANSCRIPTIONAL REPRESSOR"/>
    <property type="match status" value="1"/>
</dbReference>
<proteinExistence type="predicted"/>
<organism evidence="5 6">
    <name type="scientific">Corynebacterium deserti GIMN1.010</name>
    <dbReference type="NCBI Taxonomy" id="931089"/>
    <lineage>
        <taxon>Bacteria</taxon>
        <taxon>Bacillati</taxon>
        <taxon>Actinomycetota</taxon>
        <taxon>Actinomycetes</taxon>
        <taxon>Mycobacteriales</taxon>
        <taxon>Corynebacteriaceae</taxon>
        <taxon>Corynebacterium</taxon>
    </lineage>
</organism>
<dbReference type="EMBL" id="CP009220">
    <property type="protein sequence ID" value="ALC06293.1"/>
    <property type="molecule type" value="Genomic_DNA"/>
</dbReference>
<keyword evidence="2" id="KW-0238">DNA-binding</keyword>
<dbReference type="SMART" id="SM00354">
    <property type="entry name" value="HTH_LACI"/>
    <property type="match status" value="1"/>
</dbReference>
<evidence type="ECO:0000256" key="2">
    <source>
        <dbReference type="ARBA" id="ARBA00023125"/>
    </source>
</evidence>
<dbReference type="SUPFAM" id="SSF47413">
    <property type="entry name" value="lambda repressor-like DNA-binding domains"/>
    <property type="match status" value="1"/>
</dbReference>
<evidence type="ECO:0000259" key="4">
    <source>
        <dbReference type="PROSITE" id="PS50932"/>
    </source>
</evidence>
<gene>
    <name evidence="5" type="ORF">CDES_09525</name>
</gene>
<dbReference type="Gene3D" id="1.10.260.40">
    <property type="entry name" value="lambda repressor-like DNA-binding domains"/>
    <property type="match status" value="1"/>
</dbReference>
<dbReference type="STRING" id="931089.CDES_09525"/>
<evidence type="ECO:0000256" key="3">
    <source>
        <dbReference type="ARBA" id="ARBA00023163"/>
    </source>
</evidence>
<feature type="domain" description="HTH lacI-type" evidence="4">
    <location>
        <begin position="6"/>
        <end position="60"/>
    </location>
</feature>
<dbReference type="CDD" id="cd01392">
    <property type="entry name" value="HTH_LacI"/>
    <property type="match status" value="1"/>
</dbReference>
<dbReference type="AlphaFoldDB" id="A0A0M3Q9X1"/>
<dbReference type="PROSITE" id="PS50932">
    <property type="entry name" value="HTH_LACI_2"/>
    <property type="match status" value="1"/>
</dbReference>
<dbReference type="Proteomes" id="UP000068067">
    <property type="component" value="Chromosome"/>
</dbReference>
<evidence type="ECO:0000313" key="6">
    <source>
        <dbReference type="Proteomes" id="UP000068067"/>
    </source>
</evidence>
<dbReference type="InterPro" id="IPR010982">
    <property type="entry name" value="Lambda_DNA-bd_dom_sf"/>
</dbReference>
<keyword evidence="1" id="KW-0805">Transcription regulation</keyword>
<protein>
    <submittedName>
        <fullName evidence="5">Transcriptional regulator</fullName>
    </submittedName>
</protein>
<dbReference type="Gene3D" id="3.40.50.2300">
    <property type="match status" value="2"/>
</dbReference>
<accession>A0A0M3Q9X1</accession>
<dbReference type="Pfam" id="PF13377">
    <property type="entry name" value="Peripla_BP_3"/>
    <property type="match status" value="1"/>
</dbReference>
<dbReference type="OrthoDB" id="59108at2"/>
<evidence type="ECO:0000256" key="1">
    <source>
        <dbReference type="ARBA" id="ARBA00023015"/>
    </source>
</evidence>